<organism evidence="1 2">
    <name type="scientific">Candidatus Uhrbacteria bacterium CG10_big_fil_rev_8_21_14_0_10_50_16</name>
    <dbReference type="NCBI Taxonomy" id="1975039"/>
    <lineage>
        <taxon>Bacteria</taxon>
        <taxon>Candidatus Uhriibacteriota</taxon>
    </lineage>
</organism>
<evidence type="ECO:0000313" key="2">
    <source>
        <dbReference type="Proteomes" id="UP000230084"/>
    </source>
</evidence>
<dbReference type="AlphaFoldDB" id="A0A2H0RMI6"/>
<accession>A0A2H0RMI6</accession>
<sequence length="230" mass="25259">MRRGRVTREWNRSTAKRTSRVRGVRRGSVWPRIFGFSALLLVAFFVGRGFNKEEVLTNADEVNNPKLDVGGSTGSDTTVSDILSGHVLSIPVDDAIVLDETVINEANIAQDTTDISVAANAVEINLAAIGSFHGTAAASSQFADGAFQHVIVATLPDLPVGYYYEGWLIRSKPFNFVSTGKFIQHADDLKWYLLFESPEDRLDYKKVVITLEPDDGNIAPADHVMEGVFE</sequence>
<evidence type="ECO:0000313" key="1">
    <source>
        <dbReference type="EMBL" id="PIR47657.1"/>
    </source>
</evidence>
<dbReference type="EMBL" id="PCYM01000004">
    <property type="protein sequence ID" value="PIR47657.1"/>
    <property type="molecule type" value="Genomic_DNA"/>
</dbReference>
<comment type="caution">
    <text evidence="1">The sequence shown here is derived from an EMBL/GenBank/DDBJ whole genome shotgun (WGS) entry which is preliminary data.</text>
</comment>
<gene>
    <name evidence="1" type="ORF">COV06_02475</name>
</gene>
<protein>
    <submittedName>
        <fullName evidence="1">Uncharacterized protein</fullName>
    </submittedName>
</protein>
<proteinExistence type="predicted"/>
<dbReference type="Proteomes" id="UP000230084">
    <property type="component" value="Unassembled WGS sequence"/>
</dbReference>
<reference evidence="1 2" key="1">
    <citation type="submission" date="2017-09" db="EMBL/GenBank/DDBJ databases">
        <title>Depth-based differentiation of microbial function through sediment-hosted aquifers and enrichment of novel symbionts in the deep terrestrial subsurface.</title>
        <authorList>
            <person name="Probst A.J."/>
            <person name="Ladd B."/>
            <person name="Jarett J.K."/>
            <person name="Geller-Mcgrath D.E."/>
            <person name="Sieber C.M."/>
            <person name="Emerson J.B."/>
            <person name="Anantharaman K."/>
            <person name="Thomas B.C."/>
            <person name="Malmstrom R."/>
            <person name="Stieglmeier M."/>
            <person name="Klingl A."/>
            <person name="Woyke T."/>
            <person name="Ryan C.M."/>
            <person name="Banfield J.F."/>
        </authorList>
    </citation>
    <scope>NUCLEOTIDE SEQUENCE [LARGE SCALE GENOMIC DNA]</scope>
    <source>
        <strain evidence="1">CG10_big_fil_rev_8_21_14_0_10_50_16</strain>
    </source>
</reference>
<name>A0A2H0RMI6_9BACT</name>